<evidence type="ECO:0000313" key="12">
    <source>
        <dbReference type="EMBL" id="KAK4367344.1"/>
    </source>
</evidence>
<dbReference type="PANTHER" id="PTHR47985:SF81">
    <property type="entry name" value="SERINE_THREONINE-PROTEIN KINASE CDL1-LIKE"/>
    <property type="match status" value="1"/>
</dbReference>
<dbReference type="InterPro" id="IPR011009">
    <property type="entry name" value="Kinase-like_dom_sf"/>
</dbReference>
<dbReference type="GO" id="GO:0005524">
    <property type="term" value="F:ATP binding"/>
    <property type="evidence" value="ECO:0007669"/>
    <property type="project" value="UniProtKB-KW"/>
</dbReference>
<dbReference type="AlphaFoldDB" id="A0AAE1VNH7"/>
<dbReference type="PROSITE" id="PS00108">
    <property type="entry name" value="PROTEIN_KINASE_ST"/>
    <property type="match status" value="1"/>
</dbReference>
<accession>A0AAE1VNH7</accession>
<keyword evidence="5" id="KW-0808">Transferase</keyword>
<keyword evidence="6" id="KW-0547">Nucleotide-binding</keyword>
<dbReference type="GO" id="GO:0005886">
    <property type="term" value="C:plasma membrane"/>
    <property type="evidence" value="ECO:0007669"/>
    <property type="project" value="UniProtKB-SubCell"/>
</dbReference>
<dbReference type="Gene3D" id="3.30.200.20">
    <property type="entry name" value="Phosphorylase Kinase, domain 1"/>
    <property type="match status" value="1"/>
</dbReference>
<dbReference type="Proteomes" id="UP001291623">
    <property type="component" value="Unassembled WGS sequence"/>
</dbReference>
<keyword evidence="10" id="KW-0449">Lipoprotein</keyword>
<keyword evidence="8" id="KW-0067">ATP-binding</keyword>
<dbReference type="GO" id="GO:0004674">
    <property type="term" value="F:protein serine/threonine kinase activity"/>
    <property type="evidence" value="ECO:0007669"/>
    <property type="project" value="UniProtKB-KW"/>
</dbReference>
<evidence type="ECO:0000256" key="4">
    <source>
        <dbReference type="ARBA" id="ARBA00022527"/>
    </source>
</evidence>
<keyword evidence="9" id="KW-0472">Membrane</keyword>
<evidence type="ECO:0000256" key="6">
    <source>
        <dbReference type="ARBA" id="ARBA00022741"/>
    </source>
</evidence>
<organism evidence="12 13">
    <name type="scientific">Anisodus tanguticus</name>
    <dbReference type="NCBI Taxonomy" id="243964"/>
    <lineage>
        <taxon>Eukaryota</taxon>
        <taxon>Viridiplantae</taxon>
        <taxon>Streptophyta</taxon>
        <taxon>Embryophyta</taxon>
        <taxon>Tracheophyta</taxon>
        <taxon>Spermatophyta</taxon>
        <taxon>Magnoliopsida</taxon>
        <taxon>eudicotyledons</taxon>
        <taxon>Gunneridae</taxon>
        <taxon>Pentapetalae</taxon>
        <taxon>asterids</taxon>
        <taxon>lamiids</taxon>
        <taxon>Solanales</taxon>
        <taxon>Solanaceae</taxon>
        <taxon>Solanoideae</taxon>
        <taxon>Hyoscyameae</taxon>
        <taxon>Anisodus</taxon>
    </lineage>
</organism>
<evidence type="ECO:0000256" key="2">
    <source>
        <dbReference type="ARBA" id="ARBA00008684"/>
    </source>
</evidence>
<keyword evidence="7" id="KW-0418">Kinase</keyword>
<evidence type="ECO:0000259" key="11">
    <source>
        <dbReference type="PROSITE" id="PS50011"/>
    </source>
</evidence>
<keyword evidence="4" id="KW-0723">Serine/threonine-protein kinase</keyword>
<feature type="domain" description="Protein kinase" evidence="11">
    <location>
        <begin position="57"/>
        <end position="359"/>
    </location>
</feature>
<evidence type="ECO:0000256" key="1">
    <source>
        <dbReference type="ARBA" id="ARBA00004193"/>
    </source>
</evidence>
<dbReference type="InterPro" id="IPR000719">
    <property type="entry name" value="Prot_kinase_dom"/>
</dbReference>
<sequence length="440" mass="49629">MRKVKCAVKIEYRWDNAVKYSTVWDPRQQVPISKDGSPRSNLPAFSYRDLATATNNFRREFIIGEGGFGPVYKGEGQLENGQVVAVKKLNHSGLQGDKEFSVEVHMLSLLQHSNLVNLIGYCIEGEQRLLIYEFMPLGSLEYHLHGNANKQVSLTQVMRFGFATKECDELEYNVQEPLDWDTRMVIASGAAKGLDYLHNQADRPVIYRDLKSANILLGEGFHAKLSDFGLAKFGPNADDTHVSTRVIGTHGYCAPEYAGTGKLTMKSDIYSLGVLLLELITGCRAMDDTREHGKEMLVDRARPMLKDRMNFVQLADPMLRGKFPQSVFLRVVELALMCVQDDPHARPHTKDIVLAFSYFASQKHGSHVAQLNHIGSQGEELTNGSPVDFNGAGIDVKEMRALNKDQERERAVAEAKKWGETWREKGKQNVENDFDYKSRW</sequence>
<dbReference type="SUPFAM" id="SSF56112">
    <property type="entry name" value="Protein kinase-like (PK-like)"/>
    <property type="match status" value="1"/>
</dbReference>
<comment type="subcellular location">
    <subcellularLocation>
        <location evidence="1">Cell membrane</location>
        <topology evidence="1">Lipid-anchor</topology>
    </subcellularLocation>
</comment>
<dbReference type="SMART" id="SM00220">
    <property type="entry name" value="S_TKc"/>
    <property type="match status" value="1"/>
</dbReference>
<dbReference type="FunFam" id="1.10.510.10:FF:000032">
    <property type="entry name" value="Serine/threonine-protein kinase PBS1"/>
    <property type="match status" value="1"/>
</dbReference>
<evidence type="ECO:0000256" key="8">
    <source>
        <dbReference type="ARBA" id="ARBA00022840"/>
    </source>
</evidence>
<dbReference type="Gene3D" id="1.10.510.10">
    <property type="entry name" value="Transferase(Phosphotransferase) domain 1"/>
    <property type="match status" value="1"/>
</dbReference>
<reference evidence="12" key="1">
    <citation type="submission" date="2023-12" db="EMBL/GenBank/DDBJ databases">
        <title>Genome assembly of Anisodus tanguticus.</title>
        <authorList>
            <person name="Wang Y.-J."/>
        </authorList>
    </citation>
    <scope>NUCLEOTIDE SEQUENCE</scope>
    <source>
        <strain evidence="12">KB-2021</strain>
        <tissue evidence="12">Leaf</tissue>
    </source>
</reference>
<dbReference type="CDD" id="cd14066">
    <property type="entry name" value="STKc_IRAK"/>
    <property type="match status" value="1"/>
</dbReference>
<keyword evidence="3" id="KW-1003">Cell membrane</keyword>
<dbReference type="PROSITE" id="PS50011">
    <property type="entry name" value="PROTEIN_KINASE_DOM"/>
    <property type="match status" value="1"/>
</dbReference>
<dbReference type="Pfam" id="PF07714">
    <property type="entry name" value="PK_Tyr_Ser-Thr"/>
    <property type="match status" value="1"/>
</dbReference>
<gene>
    <name evidence="12" type="ORF">RND71_011136</name>
</gene>
<evidence type="ECO:0000313" key="13">
    <source>
        <dbReference type="Proteomes" id="UP001291623"/>
    </source>
</evidence>
<keyword evidence="13" id="KW-1185">Reference proteome</keyword>
<dbReference type="InterPro" id="IPR001245">
    <property type="entry name" value="Ser-Thr/Tyr_kinase_cat_dom"/>
</dbReference>
<protein>
    <recommendedName>
        <fullName evidence="11">Protein kinase domain-containing protein</fullName>
    </recommendedName>
</protein>
<proteinExistence type="inferred from homology"/>
<name>A0AAE1VNH7_9SOLA</name>
<dbReference type="FunFam" id="3.30.200.20:FF:000415">
    <property type="entry name" value="receptor-like serine/threonine-protein kinase NCRK"/>
    <property type="match status" value="1"/>
</dbReference>
<evidence type="ECO:0000256" key="7">
    <source>
        <dbReference type="ARBA" id="ARBA00022777"/>
    </source>
</evidence>
<evidence type="ECO:0000256" key="10">
    <source>
        <dbReference type="ARBA" id="ARBA00023288"/>
    </source>
</evidence>
<evidence type="ECO:0000256" key="3">
    <source>
        <dbReference type="ARBA" id="ARBA00022475"/>
    </source>
</evidence>
<dbReference type="EMBL" id="JAVYJV010000006">
    <property type="protein sequence ID" value="KAK4367344.1"/>
    <property type="molecule type" value="Genomic_DNA"/>
</dbReference>
<comment type="caution">
    <text evidence="12">The sequence shown here is derived from an EMBL/GenBank/DDBJ whole genome shotgun (WGS) entry which is preliminary data.</text>
</comment>
<comment type="similarity">
    <text evidence="2">Belongs to the protein kinase superfamily. Ser/Thr protein kinase family.</text>
</comment>
<dbReference type="InterPro" id="IPR008271">
    <property type="entry name" value="Ser/Thr_kinase_AS"/>
</dbReference>
<dbReference type="PANTHER" id="PTHR47985">
    <property type="entry name" value="OS07G0668900 PROTEIN"/>
    <property type="match status" value="1"/>
</dbReference>
<evidence type="ECO:0000256" key="5">
    <source>
        <dbReference type="ARBA" id="ARBA00022679"/>
    </source>
</evidence>
<evidence type="ECO:0000256" key="9">
    <source>
        <dbReference type="ARBA" id="ARBA00023136"/>
    </source>
</evidence>